<gene>
    <name evidence="3" type="ORF">QYM36_008670</name>
</gene>
<protein>
    <submittedName>
        <fullName evidence="3">Uncharacterized protein</fullName>
    </submittedName>
</protein>
<organism evidence="3 4">
    <name type="scientific">Artemia franciscana</name>
    <name type="common">Brine shrimp</name>
    <name type="synonym">Artemia sanfranciscana</name>
    <dbReference type="NCBI Taxonomy" id="6661"/>
    <lineage>
        <taxon>Eukaryota</taxon>
        <taxon>Metazoa</taxon>
        <taxon>Ecdysozoa</taxon>
        <taxon>Arthropoda</taxon>
        <taxon>Crustacea</taxon>
        <taxon>Branchiopoda</taxon>
        <taxon>Anostraca</taxon>
        <taxon>Artemiidae</taxon>
        <taxon>Artemia</taxon>
    </lineage>
</organism>
<evidence type="ECO:0000313" key="4">
    <source>
        <dbReference type="Proteomes" id="UP001187531"/>
    </source>
</evidence>
<evidence type="ECO:0000313" key="3">
    <source>
        <dbReference type="EMBL" id="KAK2714177.1"/>
    </source>
</evidence>
<sequence length="343" mass="38568">ERSQEIWSIAVFHLSSFQSSWLETLSRRLEFIFIMSLIDSFLPVNSTKIQFRADVDLIKSELLKNLSELTSGKYYIYVYNKSTEIALEVELPAEESPIQIDKNDDLVDVNEGKLPLIIGAGSGLFLLIFIMTVVCVWKHSRPLTEGGGKQYFSTCDRYEENKRFSGANPTWEGSVLGISGSSSINIGAVSGMITPPIAFESSKAERRSLQNNKFMSQDLLTGTPIQNTYVSFDSSSSFDPSNGSRSFSNTQNKSKGLGDTAFDSPVNDVGFPYTQPMSALSNHWKFQTLPISRKPQIQQHRERKAEEEDVFPDCSMRIAPHQDYGIKHEQRRSKYGLNSRTAL</sequence>
<comment type="caution">
    <text evidence="3">The sequence shown here is derived from an EMBL/GenBank/DDBJ whole genome shotgun (WGS) entry which is preliminary data.</text>
</comment>
<evidence type="ECO:0000256" key="1">
    <source>
        <dbReference type="SAM" id="MobiDB-lite"/>
    </source>
</evidence>
<accession>A0AA88L2K4</accession>
<keyword evidence="2" id="KW-0812">Transmembrane</keyword>
<feature type="region of interest" description="Disordered" evidence="1">
    <location>
        <begin position="234"/>
        <end position="261"/>
    </location>
</feature>
<feature type="compositionally biased region" description="Low complexity" evidence="1">
    <location>
        <begin position="234"/>
        <end position="248"/>
    </location>
</feature>
<keyword evidence="2" id="KW-1133">Transmembrane helix</keyword>
<keyword evidence="4" id="KW-1185">Reference proteome</keyword>
<dbReference type="Proteomes" id="UP001187531">
    <property type="component" value="Unassembled WGS sequence"/>
</dbReference>
<dbReference type="AlphaFoldDB" id="A0AA88L2K4"/>
<feature type="non-terminal residue" evidence="3">
    <location>
        <position position="1"/>
    </location>
</feature>
<dbReference type="EMBL" id="JAVRJZ010000013">
    <property type="protein sequence ID" value="KAK2714177.1"/>
    <property type="molecule type" value="Genomic_DNA"/>
</dbReference>
<proteinExistence type="predicted"/>
<keyword evidence="2" id="KW-0472">Membrane</keyword>
<feature type="transmembrane region" description="Helical" evidence="2">
    <location>
        <begin position="116"/>
        <end position="137"/>
    </location>
</feature>
<name>A0AA88L2K4_ARTSF</name>
<reference evidence="3" key="1">
    <citation type="submission" date="2023-07" db="EMBL/GenBank/DDBJ databases">
        <title>Chromosome-level genome assembly of Artemia franciscana.</title>
        <authorList>
            <person name="Jo E."/>
        </authorList>
    </citation>
    <scope>NUCLEOTIDE SEQUENCE</scope>
    <source>
        <tissue evidence="3">Whole body</tissue>
    </source>
</reference>
<evidence type="ECO:0000256" key="2">
    <source>
        <dbReference type="SAM" id="Phobius"/>
    </source>
</evidence>